<proteinExistence type="inferred from homology"/>
<dbReference type="GO" id="GO:0003677">
    <property type="term" value="F:DNA binding"/>
    <property type="evidence" value="ECO:0007669"/>
    <property type="project" value="UniProtKB-UniRule"/>
</dbReference>
<dbReference type="Pfam" id="PF22022">
    <property type="entry name" value="Phage_int_M"/>
    <property type="match status" value="1"/>
</dbReference>
<evidence type="ECO:0000256" key="3">
    <source>
        <dbReference type="ARBA" id="ARBA00023125"/>
    </source>
</evidence>
<keyword evidence="10" id="KW-1185">Reference proteome</keyword>
<evidence type="ECO:0000256" key="1">
    <source>
        <dbReference type="ARBA" id="ARBA00008857"/>
    </source>
</evidence>
<dbReference type="InterPro" id="IPR013762">
    <property type="entry name" value="Integrase-like_cat_sf"/>
</dbReference>
<dbReference type="Gene3D" id="3.30.160.390">
    <property type="entry name" value="Integrase, DNA-binding domain"/>
    <property type="match status" value="1"/>
</dbReference>
<organism evidence="8 11">
    <name type="scientific">Frederiksenia canicola</name>
    <dbReference type="NCBI Taxonomy" id="123824"/>
    <lineage>
        <taxon>Bacteria</taxon>
        <taxon>Pseudomonadati</taxon>
        <taxon>Pseudomonadota</taxon>
        <taxon>Gammaproteobacteria</taxon>
        <taxon>Pasteurellales</taxon>
        <taxon>Pasteurellaceae</taxon>
        <taxon>Frederiksenia</taxon>
    </lineage>
</organism>
<feature type="domain" description="Tyr recombinase" evidence="6">
    <location>
        <begin position="211"/>
        <end position="397"/>
    </location>
</feature>
<dbReference type="Pfam" id="PF00589">
    <property type="entry name" value="Phage_integrase"/>
    <property type="match status" value="1"/>
</dbReference>
<evidence type="ECO:0000313" key="10">
    <source>
        <dbReference type="Proteomes" id="UP000276901"/>
    </source>
</evidence>
<dbReference type="RefSeq" id="WP_123956917.1">
    <property type="nucleotide sequence ID" value="NZ_CP015029.1"/>
</dbReference>
<keyword evidence="2" id="KW-0229">DNA integration</keyword>
<keyword evidence="3 5" id="KW-0238">DNA-binding</keyword>
<dbReference type="InterPro" id="IPR038488">
    <property type="entry name" value="Integrase_DNA-bd_sf"/>
</dbReference>
<dbReference type="GO" id="GO:0006310">
    <property type="term" value="P:DNA recombination"/>
    <property type="evidence" value="ECO:0007669"/>
    <property type="project" value="UniProtKB-KW"/>
</dbReference>
<evidence type="ECO:0000313" key="11">
    <source>
        <dbReference type="Proteomes" id="UP000502287"/>
    </source>
</evidence>
<name>A0AAE6X5G8_9PAST</name>
<accession>A0AAE6X5G8</accession>
<dbReference type="CDD" id="cd00801">
    <property type="entry name" value="INT_P4_C"/>
    <property type="match status" value="1"/>
</dbReference>
<dbReference type="KEGG" id="fcl:A4G17_01520"/>
<sequence>MARTTKKLTNTEIERARPKAKEYSLADGDGLSLRVKPSGAKLWLFNYYRPFTKKRNNMSFGSYPDVSLALAREKREHCRSLLAQDIDPQTHRQETEQAKQNELNSTFESVAWAWYEHRKTRANFSESYAKDVKRLLERLLLPAFGHLPISHITAPLALKAFKPLQDKGTLETLKRGIQKLNEIMTYALHREIILSNPTANISKEFDSPRVEHFKTIKPEDLSEFLYTLNNAQIHLQTRYLILWQLLTMTRPNESATARYCDIDEKAKIWTIYINKGIKQDDNGREHKITLSRQAMALLREIKKLSGGKEYLFPSIKNPQTHVNTQTANAAIKRMGYHGKLVAHGLRSIASTYLNEKGYNPELIEVALSHINQDRIRMAYNRADYIKQRFDLLQAWADFVDECSQGALPQFHLKVVNA</sequence>
<dbReference type="InterPro" id="IPR044068">
    <property type="entry name" value="CB"/>
</dbReference>
<dbReference type="EMBL" id="RKQT01000002">
    <property type="protein sequence ID" value="RPE93765.1"/>
    <property type="molecule type" value="Genomic_DNA"/>
</dbReference>
<feature type="domain" description="Core-binding (CB)" evidence="7">
    <location>
        <begin position="105"/>
        <end position="188"/>
    </location>
</feature>
<gene>
    <name evidence="8" type="ORF">A4G17_01520</name>
    <name evidence="9" type="ORF">EDC49_1278</name>
</gene>
<dbReference type="PANTHER" id="PTHR30629">
    <property type="entry name" value="PROPHAGE INTEGRASE"/>
    <property type="match status" value="1"/>
</dbReference>
<dbReference type="Proteomes" id="UP000276901">
    <property type="component" value="Unassembled WGS sequence"/>
</dbReference>
<evidence type="ECO:0000259" key="6">
    <source>
        <dbReference type="PROSITE" id="PS51898"/>
    </source>
</evidence>
<dbReference type="EMBL" id="CP015029">
    <property type="protein sequence ID" value="QIM64224.1"/>
    <property type="molecule type" value="Genomic_DNA"/>
</dbReference>
<dbReference type="InterPro" id="IPR050808">
    <property type="entry name" value="Phage_Integrase"/>
</dbReference>
<protein>
    <submittedName>
        <fullName evidence="8 9">Integrase</fullName>
    </submittedName>
</protein>
<dbReference type="InterPro" id="IPR011010">
    <property type="entry name" value="DNA_brk_join_enz"/>
</dbReference>
<dbReference type="PROSITE" id="PS51898">
    <property type="entry name" value="TYR_RECOMBINASE"/>
    <property type="match status" value="1"/>
</dbReference>
<dbReference type="InterPro" id="IPR002104">
    <property type="entry name" value="Integrase_catalytic"/>
</dbReference>
<comment type="similarity">
    <text evidence="1">Belongs to the 'phage' integrase family.</text>
</comment>
<evidence type="ECO:0000256" key="2">
    <source>
        <dbReference type="ARBA" id="ARBA00022908"/>
    </source>
</evidence>
<evidence type="ECO:0000313" key="8">
    <source>
        <dbReference type="EMBL" id="QIM64224.1"/>
    </source>
</evidence>
<dbReference type="InterPro" id="IPR025166">
    <property type="entry name" value="Integrase_DNA_bind_dom"/>
</dbReference>
<dbReference type="SUPFAM" id="SSF56349">
    <property type="entry name" value="DNA breaking-rejoining enzymes"/>
    <property type="match status" value="1"/>
</dbReference>
<dbReference type="PANTHER" id="PTHR30629:SF6">
    <property type="entry name" value="PROPHAGE INTEGRASE INTA-RELATED"/>
    <property type="match status" value="1"/>
</dbReference>
<evidence type="ECO:0000256" key="4">
    <source>
        <dbReference type="ARBA" id="ARBA00023172"/>
    </source>
</evidence>
<dbReference type="Proteomes" id="UP000502287">
    <property type="component" value="Chromosome"/>
</dbReference>
<dbReference type="AlphaFoldDB" id="A0AAE6X5G8"/>
<dbReference type="Pfam" id="PF13356">
    <property type="entry name" value="Arm-DNA-bind_3"/>
    <property type="match status" value="1"/>
</dbReference>
<evidence type="ECO:0000313" key="9">
    <source>
        <dbReference type="EMBL" id="RPE93765.1"/>
    </source>
</evidence>
<dbReference type="InterPro" id="IPR053876">
    <property type="entry name" value="Phage_int_M"/>
</dbReference>
<dbReference type="GO" id="GO:0015074">
    <property type="term" value="P:DNA integration"/>
    <property type="evidence" value="ECO:0007669"/>
    <property type="project" value="UniProtKB-KW"/>
</dbReference>
<dbReference type="InterPro" id="IPR010998">
    <property type="entry name" value="Integrase_recombinase_N"/>
</dbReference>
<dbReference type="Gene3D" id="1.10.150.130">
    <property type="match status" value="1"/>
</dbReference>
<dbReference type="PROSITE" id="PS51900">
    <property type="entry name" value="CB"/>
    <property type="match status" value="1"/>
</dbReference>
<dbReference type="Gene3D" id="1.10.443.10">
    <property type="entry name" value="Intergrase catalytic core"/>
    <property type="match status" value="1"/>
</dbReference>
<keyword evidence="4" id="KW-0233">DNA recombination</keyword>
<reference evidence="8 11" key="1">
    <citation type="submission" date="2016-03" db="EMBL/GenBank/DDBJ databases">
        <authorList>
            <person name="Hansen M.J."/>
            <person name="Bojesen A.M."/>
            <person name="Planet P."/>
        </authorList>
    </citation>
    <scope>NUCLEOTIDE SEQUENCE [LARGE SCALE GENOMIC DNA]</scope>
    <source>
        <strain evidence="8 11">HPA 21</strain>
    </source>
</reference>
<evidence type="ECO:0000256" key="5">
    <source>
        <dbReference type="PROSITE-ProRule" id="PRU01248"/>
    </source>
</evidence>
<evidence type="ECO:0000259" key="7">
    <source>
        <dbReference type="PROSITE" id="PS51900"/>
    </source>
</evidence>
<reference evidence="9 10" key="2">
    <citation type="submission" date="2018-11" db="EMBL/GenBank/DDBJ databases">
        <title>Genomic Encyclopedia of Type Strains, Phase IV (KMG-IV): sequencing the most valuable type-strain genomes for metagenomic binning, comparative biology and taxonomic classification.</title>
        <authorList>
            <person name="Goeker M."/>
        </authorList>
    </citation>
    <scope>NUCLEOTIDE SEQUENCE [LARGE SCALE GENOMIC DNA]</scope>
    <source>
        <strain evidence="9 10">DSM 25797</strain>
    </source>
</reference>